<dbReference type="AlphaFoldDB" id="A0A9W4H2P3"/>
<evidence type="ECO:0000256" key="1">
    <source>
        <dbReference type="SAM" id="MobiDB-lite"/>
    </source>
</evidence>
<name>A0A9W4H2P3_9ACTN</name>
<reference evidence="2" key="1">
    <citation type="submission" date="2021-06" db="EMBL/GenBank/DDBJ databases">
        <authorList>
            <person name="Arsene-Ploetze F."/>
        </authorList>
    </citation>
    <scope>NUCLEOTIDE SEQUENCE</scope>
    <source>
        <strain evidence="2">SBRY1</strain>
    </source>
</reference>
<feature type="region of interest" description="Disordered" evidence="1">
    <location>
        <begin position="1"/>
        <end position="276"/>
    </location>
</feature>
<feature type="compositionally biased region" description="Basic and acidic residues" evidence="1">
    <location>
        <begin position="90"/>
        <end position="100"/>
    </location>
</feature>
<feature type="compositionally biased region" description="Basic and acidic residues" evidence="1">
    <location>
        <begin position="227"/>
        <end position="245"/>
    </location>
</feature>
<keyword evidence="3" id="KW-1185">Reference proteome</keyword>
<organism evidence="2 3">
    <name type="scientific">Actinacidiphila bryophytorum</name>
    <dbReference type="NCBI Taxonomy" id="1436133"/>
    <lineage>
        <taxon>Bacteria</taxon>
        <taxon>Bacillati</taxon>
        <taxon>Actinomycetota</taxon>
        <taxon>Actinomycetes</taxon>
        <taxon>Kitasatosporales</taxon>
        <taxon>Streptomycetaceae</taxon>
        <taxon>Actinacidiphila</taxon>
    </lineage>
</organism>
<feature type="compositionally biased region" description="Basic residues" evidence="1">
    <location>
        <begin position="125"/>
        <end position="159"/>
    </location>
</feature>
<accession>A0A9W4H2P3</accession>
<feature type="compositionally biased region" description="Low complexity" evidence="1">
    <location>
        <begin position="57"/>
        <end position="77"/>
    </location>
</feature>
<evidence type="ECO:0000313" key="3">
    <source>
        <dbReference type="Proteomes" id="UP001153328"/>
    </source>
</evidence>
<dbReference type="EMBL" id="CAJVAX010000018">
    <property type="protein sequence ID" value="CAG7646510.1"/>
    <property type="molecule type" value="Genomic_DNA"/>
</dbReference>
<gene>
    <name evidence="2" type="ORF">SBRY_40432</name>
</gene>
<dbReference type="Proteomes" id="UP001153328">
    <property type="component" value="Unassembled WGS sequence"/>
</dbReference>
<feature type="compositionally biased region" description="Basic and acidic residues" evidence="1">
    <location>
        <begin position="18"/>
        <end position="28"/>
    </location>
</feature>
<proteinExistence type="predicted"/>
<comment type="caution">
    <text evidence="2">The sequence shown here is derived from an EMBL/GenBank/DDBJ whole genome shotgun (WGS) entry which is preliminary data.</text>
</comment>
<evidence type="ECO:0000313" key="2">
    <source>
        <dbReference type="EMBL" id="CAG7646510.1"/>
    </source>
</evidence>
<protein>
    <submittedName>
        <fullName evidence="2">Uncharacterized protein</fullName>
    </submittedName>
</protein>
<sequence>MGGRLTPAAGALPQRCDQPVRRLREPRRAGLGGLPRPLRRHPPPGPHPGGRGRHRQPLPGLQAGRRPDARLPLPARGTGRPLRAVGLPHGPRDLAGDRRPLPGPYQPRLHPQRPGARLGPGPLAPRRRLGLRPRSAARRRRRHPGRHHGRGHPPRRHGRDPRPGPARPDGTPAPCGRPAPGPGPAAGAVPLPPVAALPHPLGRRADAAVRAVAHPRAPLRPGPDPGEPGRAHLRDRPRQRADRRPAGRLTSPPWDIAAVPTKGENGDGISLTVTEW</sequence>